<name>A0AAF0UNE5_SOLVR</name>
<reference evidence="2" key="1">
    <citation type="submission" date="2023-08" db="EMBL/GenBank/DDBJ databases">
        <title>A de novo genome assembly of Solanum verrucosum Schlechtendal, a Mexican diploid species geographically isolated from the other diploid A-genome species in potato relatives.</title>
        <authorList>
            <person name="Hosaka K."/>
        </authorList>
    </citation>
    <scope>NUCLEOTIDE SEQUENCE</scope>
    <source>
        <tissue evidence="2">Young leaves</tissue>
    </source>
</reference>
<sequence length="84" mass="9624">SVCVCRFLSQAGDAFALTNFCLLQWNFSYSEPVEPSKVVEEEVYEEVEEEAPKDKTKIEVVAHFAVLNGLSMLIVFFRLMLFKL</sequence>
<evidence type="ECO:0000313" key="3">
    <source>
        <dbReference type="Proteomes" id="UP001234989"/>
    </source>
</evidence>
<keyword evidence="1" id="KW-1133">Transmembrane helix</keyword>
<organism evidence="2 3">
    <name type="scientific">Solanum verrucosum</name>
    <dbReference type="NCBI Taxonomy" id="315347"/>
    <lineage>
        <taxon>Eukaryota</taxon>
        <taxon>Viridiplantae</taxon>
        <taxon>Streptophyta</taxon>
        <taxon>Embryophyta</taxon>
        <taxon>Tracheophyta</taxon>
        <taxon>Spermatophyta</taxon>
        <taxon>Magnoliopsida</taxon>
        <taxon>eudicotyledons</taxon>
        <taxon>Gunneridae</taxon>
        <taxon>Pentapetalae</taxon>
        <taxon>asterids</taxon>
        <taxon>lamiids</taxon>
        <taxon>Solanales</taxon>
        <taxon>Solanaceae</taxon>
        <taxon>Solanoideae</taxon>
        <taxon>Solaneae</taxon>
        <taxon>Solanum</taxon>
    </lineage>
</organism>
<proteinExistence type="predicted"/>
<accession>A0AAF0UNE5</accession>
<dbReference type="Proteomes" id="UP001234989">
    <property type="component" value="Chromosome 10"/>
</dbReference>
<gene>
    <name evidence="2" type="ORF">MTR67_042877</name>
</gene>
<feature type="transmembrane region" description="Helical" evidence="1">
    <location>
        <begin position="60"/>
        <end position="81"/>
    </location>
</feature>
<protein>
    <submittedName>
        <fullName evidence="2">Uncharacterized protein</fullName>
    </submittedName>
</protein>
<keyword evidence="3" id="KW-1185">Reference proteome</keyword>
<feature type="non-terminal residue" evidence="2">
    <location>
        <position position="1"/>
    </location>
</feature>
<evidence type="ECO:0000256" key="1">
    <source>
        <dbReference type="SAM" id="Phobius"/>
    </source>
</evidence>
<evidence type="ECO:0000313" key="2">
    <source>
        <dbReference type="EMBL" id="WMV49492.1"/>
    </source>
</evidence>
<keyword evidence="1" id="KW-0472">Membrane</keyword>
<dbReference type="AlphaFoldDB" id="A0AAF0UNE5"/>
<keyword evidence="1" id="KW-0812">Transmembrane</keyword>
<dbReference type="EMBL" id="CP133621">
    <property type="protein sequence ID" value="WMV49492.1"/>
    <property type="molecule type" value="Genomic_DNA"/>
</dbReference>